<accession>A0ACC2KUP9</accession>
<organism evidence="1 2">
    <name type="scientific">Persea americana</name>
    <name type="common">Avocado</name>
    <dbReference type="NCBI Taxonomy" id="3435"/>
    <lineage>
        <taxon>Eukaryota</taxon>
        <taxon>Viridiplantae</taxon>
        <taxon>Streptophyta</taxon>
        <taxon>Embryophyta</taxon>
        <taxon>Tracheophyta</taxon>
        <taxon>Spermatophyta</taxon>
        <taxon>Magnoliopsida</taxon>
        <taxon>Magnoliidae</taxon>
        <taxon>Laurales</taxon>
        <taxon>Lauraceae</taxon>
        <taxon>Persea</taxon>
    </lineage>
</organism>
<evidence type="ECO:0000313" key="1">
    <source>
        <dbReference type="EMBL" id="KAJ8624718.1"/>
    </source>
</evidence>
<sequence>MGSVHGDPYGVTSRARAKEMVNGFWLLMATETCQVNGMNDLLKLGPQRQPVLQAFPKEKFLLGGHVQGPDIHPRHLGSHWSCGEVSVKRFSSTSSTKLIFPTGDVVSTQRGGHDGCHSIHVPPDVQRFRISDWVMIFVSGNETTHRNMALTHRAAKVG</sequence>
<reference evidence="1 2" key="1">
    <citation type="journal article" date="2022" name="Hortic Res">
        <title>A haplotype resolved chromosomal level avocado genome allows analysis of novel avocado genes.</title>
        <authorList>
            <person name="Nath O."/>
            <person name="Fletcher S.J."/>
            <person name="Hayward A."/>
            <person name="Shaw L.M."/>
            <person name="Masouleh A.K."/>
            <person name="Furtado A."/>
            <person name="Henry R.J."/>
            <person name="Mitter N."/>
        </authorList>
    </citation>
    <scope>NUCLEOTIDE SEQUENCE [LARGE SCALE GENOMIC DNA]</scope>
    <source>
        <strain evidence="2">cv. Hass</strain>
    </source>
</reference>
<comment type="caution">
    <text evidence="1">The sequence shown here is derived from an EMBL/GenBank/DDBJ whole genome shotgun (WGS) entry which is preliminary data.</text>
</comment>
<dbReference type="EMBL" id="CM056819">
    <property type="protein sequence ID" value="KAJ8624718.1"/>
    <property type="molecule type" value="Genomic_DNA"/>
</dbReference>
<gene>
    <name evidence="1" type="ORF">MRB53_033248</name>
</gene>
<keyword evidence="2" id="KW-1185">Reference proteome</keyword>
<dbReference type="Proteomes" id="UP001234297">
    <property type="component" value="Chromosome 11"/>
</dbReference>
<evidence type="ECO:0000313" key="2">
    <source>
        <dbReference type="Proteomes" id="UP001234297"/>
    </source>
</evidence>
<name>A0ACC2KUP9_PERAE</name>
<proteinExistence type="predicted"/>
<protein>
    <submittedName>
        <fullName evidence="1">Uncharacterized protein</fullName>
    </submittedName>
</protein>